<comment type="caution">
    <text evidence="1">The sequence shown here is derived from an EMBL/GenBank/DDBJ whole genome shotgun (WGS) entry which is preliminary data.</text>
</comment>
<keyword evidence="2" id="KW-1185">Reference proteome</keyword>
<sequence length="45" mass="5513">MNSFQKREFYSLDELLLLEDEDSLFLEETMVPFQPREYIRKIAVE</sequence>
<dbReference type="Proteomes" id="UP001465426">
    <property type="component" value="Unassembled WGS sequence"/>
</dbReference>
<accession>A0ABV1F440</accession>
<organism evidence="1 2">
    <name type="scientific">Niallia hominis</name>
    <dbReference type="NCBI Taxonomy" id="3133173"/>
    <lineage>
        <taxon>Bacteria</taxon>
        <taxon>Bacillati</taxon>
        <taxon>Bacillota</taxon>
        <taxon>Bacilli</taxon>
        <taxon>Bacillales</taxon>
        <taxon>Bacillaceae</taxon>
        <taxon>Niallia</taxon>
    </lineage>
</organism>
<name>A0ABV1F440_9BACI</name>
<proteinExistence type="predicted"/>
<gene>
    <name evidence="1" type="ORF">WMO63_21035</name>
</gene>
<protein>
    <recommendedName>
        <fullName evidence="3">Maturase K</fullName>
    </recommendedName>
</protein>
<evidence type="ECO:0000313" key="1">
    <source>
        <dbReference type="EMBL" id="MEQ2468147.1"/>
    </source>
</evidence>
<dbReference type="EMBL" id="JBBMFN010000080">
    <property type="protein sequence ID" value="MEQ2468147.1"/>
    <property type="molecule type" value="Genomic_DNA"/>
</dbReference>
<reference evidence="1 2" key="1">
    <citation type="submission" date="2024-03" db="EMBL/GenBank/DDBJ databases">
        <title>Human intestinal bacterial collection.</title>
        <authorList>
            <person name="Pauvert C."/>
            <person name="Hitch T.C.A."/>
            <person name="Clavel T."/>
        </authorList>
    </citation>
    <scope>NUCLEOTIDE SEQUENCE [LARGE SCALE GENOMIC DNA]</scope>
    <source>
        <strain evidence="1 2">CLA-SR-H024</strain>
    </source>
</reference>
<evidence type="ECO:0000313" key="2">
    <source>
        <dbReference type="Proteomes" id="UP001465426"/>
    </source>
</evidence>
<evidence type="ECO:0008006" key="3">
    <source>
        <dbReference type="Google" id="ProtNLM"/>
    </source>
</evidence>